<dbReference type="GO" id="GO:0008833">
    <property type="term" value="F:deoxyribonuclease IV (phage-T4-induced) activity"/>
    <property type="evidence" value="ECO:0007669"/>
    <property type="project" value="UniProtKB-EC"/>
</dbReference>
<keyword evidence="5 7" id="KW-0862">Zinc</keyword>
<evidence type="ECO:0000259" key="9">
    <source>
        <dbReference type="Pfam" id="PF01261"/>
    </source>
</evidence>
<dbReference type="InterPro" id="IPR001719">
    <property type="entry name" value="AP_endonuc_2"/>
</dbReference>
<dbReference type="InterPro" id="IPR036237">
    <property type="entry name" value="Xyl_isomerase-like_sf"/>
</dbReference>
<feature type="binding site" evidence="7">
    <location>
        <position position="109"/>
    </location>
    <ligand>
        <name>Zn(2+)</name>
        <dbReference type="ChEBI" id="CHEBI:29105"/>
        <label>1</label>
    </ligand>
</feature>
<evidence type="ECO:0000313" key="10">
    <source>
        <dbReference type="EMBL" id="MFC0529616.1"/>
    </source>
</evidence>
<feature type="binding site" evidence="7">
    <location>
        <position position="274"/>
    </location>
    <ligand>
        <name>Zn(2+)</name>
        <dbReference type="ChEBI" id="CHEBI:29105"/>
        <label>3</label>
    </ligand>
</feature>
<dbReference type="PROSITE" id="PS00731">
    <property type="entry name" value="AP_NUCLEASE_F2_3"/>
    <property type="match status" value="1"/>
</dbReference>
<dbReference type="HAMAP" id="MF_00152">
    <property type="entry name" value="Nfo"/>
    <property type="match status" value="1"/>
</dbReference>
<sequence>MAASEAARRRSAPGRAAKRPATTSAPGRAAKPAATVAPGTTAKRPVGSHTPTAGGLAKAALPYVDGAESEVAQVYVSNSRGWALPPGDPAQDEAFLAGCAERGLAAYIHASLLVNLGSPTPATVERSVATLAHALTRGAAIGAAGVVFHAGSAVDEGYAGVAMKQVREALLPLLDRAAATGGPKLLVEPTAGGGRSLASRVEHLAPYLDAVERHPWLGVCFDTCHAWAAGEDLATPGGMSATLDALVAAVGPDRLWLVHANDSRDPCGSTRDRHETIGKGMIGEAAFGELMRHPATAGVPVVVETPTEGFVGHASDIAALKRLRPLA</sequence>
<dbReference type="EMBL" id="JBHLUH010000036">
    <property type="protein sequence ID" value="MFC0529616.1"/>
    <property type="molecule type" value="Genomic_DNA"/>
</dbReference>
<dbReference type="PROSITE" id="PS00730">
    <property type="entry name" value="AP_NUCLEASE_F2_2"/>
    <property type="match status" value="1"/>
</dbReference>
<feature type="binding site" evidence="7">
    <location>
        <position position="149"/>
    </location>
    <ligand>
        <name>Zn(2+)</name>
        <dbReference type="ChEBI" id="CHEBI:29105"/>
        <label>1</label>
    </ligand>
</feature>
<dbReference type="Gene3D" id="3.20.20.150">
    <property type="entry name" value="Divalent-metal-dependent TIM barrel enzymes"/>
    <property type="match status" value="1"/>
</dbReference>
<organism evidence="10 11">
    <name type="scientific">Phytohabitans kaempferiae</name>
    <dbReference type="NCBI Taxonomy" id="1620943"/>
    <lineage>
        <taxon>Bacteria</taxon>
        <taxon>Bacillati</taxon>
        <taxon>Actinomycetota</taxon>
        <taxon>Actinomycetes</taxon>
        <taxon>Micromonosporales</taxon>
        <taxon>Micromonosporaceae</taxon>
    </lineage>
</organism>
<feature type="binding site" evidence="7">
    <location>
        <position position="304"/>
    </location>
    <ligand>
        <name>Zn(2+)</name>
        <dbReference type="ChEBI" id="CHEBI:29105"/>
        <label>2</label>
    </ligand>
</feature>
<dbReference type="EC" id="3.1.21.2" evidence="7"/>
<feature type="binding site" evidence="7">
    <location>
        <position position="272"/>
    </location>
    <ligand>
        <name>Zn(2+)</name>
        <dbReference type="ChEBI" id="CHEBI:29105"/>
        <label>3</label>
    </ligand>
</feature>
<keyword evidence="11" id="KW-1185">Reference proteome</keyword>
<evidence type="ECO:0000256" key="1">
    <source>
        <dbReference type="ARBA" id="ARBA00005340"/>
    </source>
</evidence>
<keyword evidence="4 7" id="KW-0378">Hydrolase</keyword>
<keyword evidence="3 7" id="KW-0227">DNA damage</keyword>
<dbReference type="SMART" id="SM00518">
    <property type="entry name" value="AP2Ec"/>
    <property type="match status" value="1"/>
</dbReference>
<evidence type="ECO:0000256" key="5">
    <source>
        <dbReference type="ARBA" id="ARBA00022833"/>
    </source>
</evidence>
<comment type="similarity">
    <text evidence="1 7">Belongs to the AP endonuclease 2 family.</text>
</comment>
<feature type="binding site" evidence="7">
    <location>
        <position position="225"/>
    </location>
    <ligand>
        <name>Zn(2+)</name>
        <dbReference type="ChEBI" id="CHEBI:29105"/>
        <label>3</label>
    </ligand>
</feature>
<dbReference type="NCBIfam" id="TIGR00587">
    <property type="entry name" value="nfo"/>
    <property type="match status" value="1"/>
</dbReference>
<evidence type="ECO:0000313" key="11">
    <source>
        <dbReference type="Proteomes" id="UP001589867"/>
    </source>
</evidence>
<dbReference type="Pfam" id="PF01261">
    <property type="entry name" value="AP_endonuc_2"/>
    <property type="match status" value="1"/>
</dbReference>
<feature type="domain" description="Xylose isomerase-like TIM barrel" evidence="9">
    <location>
        <begin position="80"/>
        <end position="313"/>
    </location>
</feature>
<comment type="catalytic activity">
    <reaction evidence="7">
        <text>Endonucleolytic cleavage to 5'-phosphooligonucleotide end-products.</text>
        <dbReference type="EC" id="3.1.21.2"/>
    </reaction>
</comment>
<feature type="binding site" evidence="7">
    <location>
        <position position="188"/>
    </location>
    <ligand>
        <name>Zn(2+)</name>
        <dbReference type="ChEBI" id="CHEBI:29105"/>
        <label>2</label>
    </ligand>
</feature>
<dbReference type="InterPro" id="IPR018246">
    <property type="entry name" value="AP_endonuc_F2_Zn_BS"/>
</dbReference>
<feature type="binding site" evidence="7">
    <location>
        <position position="259"/>
    </location>
    <ligand>
        <name>Zn(2+)</name>
        <dbReference type="ChEBI" id="CHEBI:29105"/>
        <label>2</label>
    </ligand>
</feature>
<comment type="caution">
    <text evidence="10">The sequence shown here is derived from an EMBL/GenBank/DDBJ whole genome shotgun (WGS) entry which is preliminary data.</text>
</comment>
<proteinExistence type="inferred from homology"/>
<evidence type="ECO:0000256" key="7">
    <source>
        <dbReference type="HAMAP-Rule" id="MF_00152"/>
    </source>
</evidence>
<reference evidence="10 11" key="1">
    <citation type="submission" date="2024-09" db="EMBL/GenBank/DDBJ databases">
        <authorList>
            <person name="Sun Q."/>
            <person name="Mori K."/>
        </authorList>
    </citation>
    <scope>NUCLEOTIDE SEQUENCE [LARGE SCALE GENOMIC DNA]</scope>
    <source>
        <strain evidence="10 11">TBRC 3947</strain>
    </source>
</reference>
<protein>
    <recommendedName>
        <fullName evidence="7">Probable endonuclease 4</fullName>
        <ecNumber evidence="7">3.1.21.2</ecNumber>
    </recommendedName>
    <alternativeName>
        <fullName evidence="7">Endodeoxyribonuclease IV</fullName>
    </alternativeName>
    <alternativeName>
        <fullName evidence="7">Endonuclease IV</fullName>
    </alternativeName>
</protein>
<dbReference type="SUPFAM" id="SSF51658">
    <property type="entry name" value="Xylose isomerase-like"/>
    <property type="match status" value="1"/>
</dbReference>
<evidence type="ECO:0000256" key="2">
    <source>
        <dbReference type="ARBA" id="ARBA00022723"/>
    </source>
</evidence>
<keyword evidence="2 7" id="KW-0479">Metal-binding</keyword>
<dbReference type="CDD" id="cd00019">
    <property type="entry name" value="AP2Ec"/>
    <property type="match status" value="1"/>
</dbReference>
<dbReference type="RefSeq" id="WP_377252554.1">
    <property type="nucleotide sequence ID" value="NZ_JBHLUH010000036.1"/>
</dbReference>
<name>A0ABV6M4K2_9ACTN</name>
<dbReference type="PANTHER" id="PTHR21445">
    <property type="entry name" value="ENDONUCLEASE IV ENDODEOXYRIBONUCLEASE IV"/>
    <property type="match status" value="1"/>
</dbReference>
<keyword evidence="6 7" id="KW-0234">DNA repair</keyword>
<feature type="region of interest" description="Disordered" evidence="8">
    <location>
        <begin position="1"/>
        <end position="52"/>
    </location>
</feature>
<keyword evidence="7" id="KW-0255">Endonuclease</keyword>
<feature type="binding site" evidence="7">
    <location>
        <position position="222"/>
    </location>
    <ligand>
        <name>Zn(2+)</name>
        <dbReference type="ChEBI" id="CHEBI:29105"/>
        <label>2</label>
    </ligand>
</feature>
<gene>
    <name evidence="7" type="primary">nfo</name>
    <name evidence="10" type="ORF">ACFFIA_18320</name>
</gene>
<comment type="cofactor">
    <cofactor evidence="7">
        <name>Zn(2+)</name>
        <dbReference type="ChEBI" id="CHEBI:29105"/>
    </cofactor>
    <text evidence="7">Binds 3 Zn(2+) ions.</text>
</comment>
<evidence type="ECO:0000256" key="3">
    <source>
        <dbReference type="ARBA" id="ARBA00022763"/>
    </source>
</evidence>
<keyword evidence="7" id="KW-0540">Nuclease</keyword>
<dbReference type="PANTHER" id="PTHR21445:SF0">
    <property type="entry name" value="APURINIC-APYRIMIDINIC ENDONUCLEASE"/>
    <property type="match status" value="1"/>
</dbReference>
<dbReference type="Proteomes" id="UP001589867">
    <property type="component" value="Unassembled WGS sequence"/>
</dbReference>
<evidence type="ECO:0000256" key="8">
    <source>
        <dbReference type="SAM" id="MobiDB-lite"/>
    </source>
</evidence>
<accession>A0ABV6M4K2</accession>
<feature type="compositionally biased region" description="Basic residues" evidence="8">
    <location>
        <begin position="9"/>
        <end position="18"/>
    </location>
</feature>
<evidence type="ECO:0000256" key="6">
    <source>
        <dbReference type="ARBA" id="ARBA00023204"/>
    </source>
</evidence>
<feature type="binding site" evidence="7">
    <location>
        <position position="188"/>
    </location>
    <ligand>
        <name>Zn(2+)</name>
        <dbReference type="ChEBI" id="CHEBI:29105"/>
        <label>1</label>
    </ligand>
</feature>
<dbReference type="InterPro" id="IPR013022">
    <property type="entry name" value="Xyl_isomerase-like_TIM-brl"/>
</dbReference>
<dbReference type="PROSITE" id="PS51432">
    <property type="entry name" value="AP_NUCLEASE_F2_4"/>
    <property type="match status" value="1"/>
</dbReference>
<comment type="function">
    <text evidence="7">Endonuclease IV plays a role in DNA repair. It cleaves phosphodiester bonds at apurinic or apyrimidinic (AP) sites, generating a 3'-hydroxyl group and a 5'-terminal sugar phosphate.</text>
</comment>
<evidence type="ECO:0000256" key="4">
    <source>
        <dbReference type="ARBA" id="ARBA00022801"/>
    </source>
</evidence>